<dbReference type="GO" id="GO:0006564">
    <property type="term" value="P:L-serine biosynthetic process"/>
    <property type="evidence" value="ECO:0007669"/>
    <property type="project" value="UniProtKB-UniRule"/>
</dbReference>
<evidence type="ECO:0000256" key="10">
    <source>
        <dbReference type="RuleBase" id="RU363003"/>
    </source>
</evidence>
<protein>
    <recommendedName>
        <fullName evidence="4 10">D-3-phosphoglycerate dehydrogenase</fullName>
        <ecNumber evidence="10">1.1.1.95</ecNumber>
    </recommendedName>
</protein>
<dbReference type="InterPro" id="IPR045626">
    <property type="entry name" value="PGDH_ASB_dom"/>
</dbReference>
<dbReference type="FunFam" id="3.40.50.720:FF:000021">
    <property type="entry name" value="D-3-phosphoglycerate dehydrogenase"/>
    <property type="match status" value="1"/>
</dbReference>
<dbReference type="InterPro" id="IPR006140">
    <property type="entry name" value="D-isomer_DH_NAD-bd"/>
</dbReference>
<dbReference type="InterPro" id="IPR045865">
    <property type="entry name" value="ACT-like_dom_sf"/>
</dbReference>
<dbReference type="PANTHER" id="PTHR42789">
    <property type="entry name" value="D-ISOMER SPECIFIC 2-HYDROXYACID DEHYDROGENASE FAMILY PROTEIN (AFU_ORTHOLOGUE AFUA_6G10090)"/>
    <property type="match status" value="1"/>
</dbReference>
<dbReference type="NCBIfam" id="TIGR01327">
    <property type="entry name" value="PGDH"/>
    <property type="match status" value="1"/>
</dbReference>
<evidence type="ECO:0000313" key="13">
    <source>
        <dbReference type="Proteomes" id="UP000702544"/>
    </source>
</evidence>
<comment type="pathway">
    <text evidence="2 10">Amino-acid biosynthesis; L-serine biosynthesis; L-serine from 3-phospho-D-glycerate: step 1/3.</text>
</comment>
<evidence type="ECO:0000256" key="8">
    <source>
        <dbReference type="ARBA" id="ARBA00048126"/>
    </source>
</evidence>
<dbReference type="PANTHER" id="PTHR42789:SF1">
    <property type="entry name" value="D-ISOMER SPECIFIC 2-HYDROXYACID DEHYDROGENASE FAMILY PROTEIN (AFU_ORTHOLOGUE AFUA_6G10090)"/>
    <property type="match status" value="1"/>
</dbReference>
<dbReference type="SUPFAM" id="SSF143548">
    <property type="entry name" value="Serine metabolism enzymes domain"/>
    <property type="match status" value="1"/>
</dbReference>
<dbReference type="Gene3D" id="3.30.1330.90">
    <property type="entry name" value="D-3-phosphoglycerate dehydrogenase, domain 3"/>
    <property type="match status" value="1"/>
</dbReference>
<comment type="similarity">
    <text evidence="3 10">Belongs to the D-isomer specific 2-hydroxyacid dehydrogenase family.</text>
</comment>
<dbReference type="PROSITE" id="PS00671">
    <property type="entry name" value="D_2_HYDROXYACID_DH_3"/>
    <property type="match status" value="1"/>
</dbReference>
<evidence type="ECO:0000256" key="9">
    <source>
        <dbReference type="ARBA" id="ARBA00048731"/>
    </source>
</evidence>
<gene>
    <name evidence="12" type="ORF">GWO12_06330</name>
</gene>
<dbReference type="SUPFAM" id="SSF52283">
    <property type="entry name" value="Formate/glycerate dehydrogenase catalytic domain-like"/>
    <property type="match status" value="1"/>
</dbReference>
<evidence type="ECO:0000256" key="4">
    <source>
        <dbReference type="ARBA" id="ARBA00021582"/>
    </source>
</evidence>
<comment type="function">
    <text evidence="1">Catalyzes the reversible oxidation of 3-phospho-D-glycerate to 3-phosphonooxypyruvate, the first step of the phosphorylated L-serine biosynthesis pathway. Also catalyzes the reversible oxidation of 2-hydroxyglutarate to 2-oxoglutarate.</text>
</comment>
<dbReference type="InterPro" id="IPR002912">
    <property type="entry name" value="ACT_dom"/>
</dbReference>
<dbReference type="Pfam" id="PF01842">
    <property type="entry name" value="ACT"/>
    <property type="match status" value="1"/>
</dbReference>
<dbReference type="SUPFAM" id="SSF55021">
    <property type="entry name" value="ACT-like"/>
    <property type="match status" value="1"/>
</dbReference>
<comment type="catalytic activity">
    <reaction evidence="8">
        <text>(R)-2-hydroxyglutarate + NAD(+) = 2-oxoglutarate + NADH + H(+)</text>
        <dbReference type="Rhea" id="RHEA:49612"/>
        <dbReference type="ChEBI" id="CHEBI:15378"/>
        <dbReference type="ChEBI" id="CHEBI:15801"/>
        <dbReference type="ChEBI" id="CHEBI:16810"/>
        <dbReference type="ChEBI" id="CHEBI:57540"/>
        <dbReference type="ChEBI" id="CHEBI:57945"/>
        <dbReference type="EC" id="1.1.1.399"/>
    </reaction>
</comment>
<dbReference type="SUPFAM" id="SSF51735">
    <property type="entry name" value="NAD(P)-binding Rossmann-fold domains"/>
    <property type="match status" value="1"/>
</dbReference>
<keyword evidence="6 10" id="KW-0520">NAD</keyword>
<sequence length="558" mass="59294">MMMMNRQATYRVLLADELAPAGVEILESSDRLQLDARTDIDPAELQSVIGEYDAVIVRSRTHLTADILKHADSLKVIGRAGVGVDNIDVESATRKGVIVLNAPGGNVISVAEHTLALILALVRKIPQADASVRRGEWKRGRFKGVELYGKTLGLAGAGRIGSEVAKRARSFGMRVEAYDPYLSRGRAEQVGIELVTLPDLLEGADFVSVHTPLTDETRGMIGAKELGLMKPNAYLINAARGGVVDEGALYETLKAGRLAGAALDVFEKEPITGDNPLLELDNVVVVPHLGAATREAQASVAVEICEAVRDALLSSEFRTAVNVPELAVERYADIAPVLNLANRMGRLLCGLARGSFRSLEVRYGGAHEQALRAVAAGAVQGLLCDIVEAPLTLVNALHLASDRGVGVTRAWLGSSAAGEQVELRLRTAEDSFTVAGVLLAENHPRITRIGEYHLEIQPSGTILVMRNRDVPGVIGKVGNILGDAGVNIAEYHQARLEVGGEALAAIAVDGSVERAVVDRLAALDEVSSVWQISLPDTHTASSIAAADARAVESARQPH</sequence>
<dbReference type="Gene3D" id="3.30.70.260">
    <property type="match status" value="1"/>
</dbReference>
<evidence type="ECO:0000256" key="7">
    <source>
        <dbReference type="ARBA" id="ARBA00023299"/>
    </source>
</evidence>
<dbReference type="FunFam" id="3.30.70.260:FF:000008">
    <property type="entry name" value="D-3-phosphoglycerate dehydrogenase, chloroplastic"/>
    <property type="match status" value="1"/>
</dbReference>
<evidence type="ECO:0000259" key="11">
    <source>
        <dbReference type="PROSITE" id="PS51671"/>
    </source>
</evidence>
<keyword evidence="5 10" id="KW-0560">Oxidoreductase</keyword>
<reference evidence="12 13" key="1">
    <citation type="submission" date="2020-01" db="EMBL/GenBank/DDBJ databases">
        <title>Genomes assembled from Gulf of Kutch pelagic sediment metagenomes.</title>
        <authorList>
            <person name="Chandrashekar M."/>
            <person name="Mahajan M.S."/>
            <person name="Dave K.J."/>
            <person name="Vatsa P."/>
            <person name="Nathani N.M."/>
        </authorList>
    </citation>
    <scope>NUCLEOTIDE SEQUENCE [LARGE SCALE GENOMIC DNA]</scope>
    <source>
        <strain evidence="12">KS3-K002</strain>
    </source>
</reference>
<dbReference type="InterPro" id="IPR029009">
    <property type="entry name" value="ASB_dom_sf"/>
</dbReference>
<evidence type="ECO:0000256" key="1">
    <source>
        <dbReference type="ARBA" id="ARBA00003800"/>
    </source>
</evidence>
<name>A0AAE5CCV5_9BACT</name>
<dbReference type="CDD" id="cd12173">
    <property type="entry name" value="PGDH_4"/>
    <property type="match status" value="1"/>
</dbReference>
<dbReference type="Pfam" id="PF00389">
    <property type="entry name" value="2-Hacid_dh"/>
    <property type="match status" value="1"/>
</dbReference>
<evidence type="ECO:0000256" key="2">
    <source>
        <dbReference type="ARBA" id="ARBA00005216"/>
    </source>
</evidence>
<comment type="caution">
    <text evidence="12">The sequence shown here is derived from an EMBL/GenBank/DDBJ whole genome shotgun (WGS) entry which is preliminary data.</text>
</comment>
<dbReference type="GO" id="GO:0051287">
    <property type="term" value="F:NAD binding"/>
    <property type="evidence" value="ECO:0007669"/>
    <property type="project" value="UniProtKB-UniRule"/>
</dbReference>
<dbReference type="AlphaFoldDB" id="A0AAE5CCV5"/>
<evidence type="ECO:0000256" key="5">
    <source>
        <dbReference type="ARBA" id="ARBA00023002"/>
    </source>
</evidence>
<dbReference type="InterPro" id="IPR036291">
    <property type="entry name" value="NAD(P)-bd_dom_sf"/>
</dbReference>
<dbReference type="GO" id="GO:0004617">
    <property type="term" value="F:phosphoglycerate dehydrogenase activity"/>
    <property type="evidence" value="ECO:0007669"/>
    <property type="project" value="UniProtKB-UniRule"/>
</dbReference>
<dbReference type="EC" id="1.1.1.95" evidence="10"/>
<accession>A0AAE5CCV5</accession>
<dbReference type="CDD" id="cd04902">
    <property type="entry name" value="ACT_3PGDH-xct"/>
    <property type="match status" value="1"/>
</dbReference>
<dbReference type="InterPro" id="IPR006139">
    <property type="entry name" value="D-isomer_2_OHA_DH_cat_dom"/>
</dbReference>
<evidence type="ECO:0000256" key="3">
    <source>
        <dbReference type="ARBA" id="ARBA00005854"/>
    </source>
</evidence>
<dbReference type="Proteomes" id="UP000702544">
    <property type="component" value="Unassembled WGS sequence"/>
</dbReference>
<dbReference type="Gene3D" id="3.40.50.720">
    <property type="entry name" value="NAD(P)-binding Rossmann-like Domain"/>
    <property type="match status" value="2"/>
</dbReference>
<evidence type="ECO:0000256" key="6">
    <source>
        <dbReference type="ARBA" id="ARBA00023027"/>
    </source>
</evidence>
<organism evidence="12 13">
    <name type="scientific">Candidatus Kutchimonas denitrificans</name>
    <dbReference type="NCBI Taxonomy" id="3056748"/>
    <lineage>
        <taxon>Bacteria</taxon>
        <taxon>Pseudomonadati</taxon>
        <taxon>Gemmatimonadota</taxon>
        <taxon>Gemmatimonadia</taxon>
        <taxon>Candidatus Palauibacterales</taxon>
        <taxon>Candidatus Palauibacteraceae</taxon>
        <taxon>Candidatus Kutchimonas</taxon>
    </lineage>
</organism>
<dbReference type="PROSITE" id="PS51671">
    <property type="entry name" value="ACT"/>
    <property type="match status" value="1"/>
</dbReference>
<dbReference type="Pfam" id="PF19304">
    <property type="entry name" value="PGDH_inter"/>
    <property type="match status" value="1"/>
</dbReference>
<dbReference type="InterPro" id="IPR050857">
    <property type="entry name" value="D-2-hydroxyacid_DH"/>
</dbReference>
<dbReference type="Pfam" id="PF02826">
    <property type="entry name" value="2-Hacid_dh_C"/>
    <property type="match status" value="1"/>
</dbReference>
<comment type="catalytic activity">
    <reaction evidence="9 10">
        <text>(2R)-3-phosphoglycerate + NAD(+) = 3-phosphooxypyruvate + NADH + H(+)</text>
        <dbReference type="Rhea" id="RHEA:12641"/>
        <dbReference type="ChEBI" id="CHEBI:15378"/>
        <dbReference type="ChEBI" id="CHEBI:18110"/>
        <dbReference type="ChEBI" id="CHEBI:57540"/>
        <dbReference type="ChEBI" id="CHEBI:57945"/>
        <dbReference type="ChEBI" id="CHEBI:58272"/>
        <dbReference type="EC" id="1.1.1.95"/>
    </reaction>
</comment>
<proteinExistence type="inferred from homology"/>
<dbReference type="InterPro" id="IPR029753">
    <property type="entry name" value="D-isomer_DH_CS"/>
</dbReference>
<keyword evidence="7 10" id="KW-0718">Serine biosynthesis</keyword>
<dbReference type="InterPro" id="IPR006236">
    <property type="entry name" value="PGDH"/>
</dbReference>
<keyword evidence="10" id="KW-0028">Amino-acid biosynthesis</keyword>
<dbReference type="PROSITE" id="PS00670">
    <property type="entry name" value="D_2_HYDROXYACID_DH_2"/>
    <property type="match status" value="1"/>
</dbReference>
<evidence type="ECO:0000313" key="12">
    <source>
        <dbReference type="EMBL" id="NIR74714.1"/>
    </source>
</evidence>
<feature type="domain" description="ACT" evidence="11">
    <location>
        <begin position="462"/>
        <end position="537"/>
    </location>
</feature>
<dbReference type="EMBL" id="JAACAK010000047">
    <property type="protein sequence ID" value="NIR74714.1"/>
    <property type="molecule type" value="Genomic_DNA"/>
</dbReference>